<comment type="caution">
    <text evidence="1">The sequence shown here is derived from an EMBL/GenBank/DDBJ whole genome shotgun (WGS) entry which is preliminary data.</text>
</comment>
<evidence type="ECO:0000313" key="2">
    <source>
        <dbReference type="Proteomes" id="UP000237819"/>
    </source>
</evidence>
<protein>
    <submittedName>
        <fullName evidence="1">Uncharacterized protein</fullName>
    </submittedName>
</protein>
<sequence length="82" mass="9492">MLVIVVLAILLAWLVDHVQMHNRIQAEKIEHDCKYQAWHFLALSTYLFDTTGRKARVTENGIEIERPDGVVTFCPRPSELDE</sequence>
<proteinExistence type="predicted"/>
<evidence type="ECO:0000313" key="1">
    <source>
        <dbReference type="EMBL" id="PQO43507.1"/>
    </source>
</evidence>
<dbReference type="AlphaFoldDB" id="A0A2S8GGB8"/>
<name>A0A2S8GGB8_9BACT</name>
<dbReference type="EMBL" id="PUHZ01000023">
    <property type="protein sequence ID" value="PQO43507.1"/>
    <property type="molecule type" value="Genomic_DNA"/>
</dbReference>
<reference evidence="1 2" key="1">
    <citation type="submission" date="2018-02" db="EMBL/GenBank/DDBJ databases">
        <title>Comparative genomes isolates from brazilian mangrove.</title>
        <authorList>
            <person name="Araujo J.E."/>
            <person name="Taketani R.G."/>
            <person name="Silva M.C.P."/>
            <person name="Loureco M.V."/>
            <person name="Andreote F.D."/>
        </authorList>
    </citation>
    <scope>NUCLEOTIDE SEQUENCE [LARGE SCALE GENOMIC DNA]</scope>
    <source>
        <strain evidence="1 2">Nap-Phe MGV</strain>
    </source>
</reference>
<accession>A0A2S8GGB8</accession>
<dbReference type="Proteomes" id="UP000237819">
    <property type="component" value="Unassembled WGS sequence"/>
</dbReference>
<gene>
    <name evidence="1" type="ORF">C5Y93_22910</name>
</gene>
<organism evidence="1 2">
    <name type="scientific">Blastopirellula marina</name>
    <dbReference type="NCBI Taxonomy" id="124"/>
    <lineage>
        <taxon>Bacteria</taxon>
        <taxon>Pseudomonadati</taxon>
        <taxon>Planctomycetota</taxon>
        <taxon>Planctomycetia</taxon>
        <taxon>Pirellulales</taxon>
        <taxon>Pirellulaceae</taxon>
        <taxon>Blastopirellula</taxon>
    </lineage>
</organism>